<organism evidence="1">
    <name type="scientific">uncultured Caudovirales phage</name>
    <dbReference type="NCBI Taxonomy" id="2100421"/>
    <lineage>
        <taxon>Viruses</taxon>
        <taxon>Duplodnaviria</taxon>
        <taxon>Heunggongvirae</taxon>
        <taxon>Uroviricota</taxon>
        <taxon>Caudoviricetes</taxon>
        <taxon>Peduoviridae</taxon>
        <taxon>Maltschvirus</taxon>
        <taxon>Maltschvirus maltsch</taxon>
    </lineage>
</organism>
<name>A0A6J5L0P8_9CAUD</name>
<reference evidence="1" key="1">
    <citation type="submission" date="2020-04" db="EMBL/GenBank/DDBJ databases">
        <authorList>
            <person name="Chiriac C."/>
            <person name="Salcher M."/>
            <person name="Ghai R."/>
            <person name="Kavagutti S V."/>
        </authorList>
    </citation>
    <scope>NUCLEOTIDE SEQUENCE</scope>
</reference>
<protein>
    <submittedName>
        <fullName evidence="1">Uncharacterized protein</fullName>
    </submittedName>
</protein>
<dbReference type="EMBL" id="LR796225">
    <property type="protein sequence ID" value="CAB4128348.1"/>
    <property type="molecule type" value="Genomic_DNA"/>
</dbReference>
<sequence>MDKVELSINLVQTILQYLSTKPFQEVAPLIDAIQKEGQKQDIAPDQHVVIPA</sequence>
<evidence type="ECO:0000313" key="1">
    <source>
        <dbReference type="EMBL" id="CAB4128348.1"/>
    </source>
</evidence>
<gene>
    <name evidence="1" type="ORF">UFOVP106_51</name>
</gene>
<proteinExistence type="predicted"/>
<accession>A0A6J5L0P8</accession>